<dbReference type="Pfam" id="PF00248">
    <property type="entry name" value="Aldo_ket_red"/>
    <property type="match status" value="1"/>
</dbReference>
<organism evidence="2 3">
    <name type="scientific">Luteolibacter yonseiensis</name>
    <dbReference type="NCBI Taxonomy" id="1144680"/>
    <lineage>
        <taxon>Bacteria</taxon>
        <taxon>Pseudomonadati</taxon>
        <taxon>Verrucomicrobiota</taxon>
        <taxon>Verrucomicrobiia</taxon>
        <taxon>Verrucomicrobiales</taxon>
        <taxon>Verrucomicrobiaceae</taxon>
        <taxon>Luteolibacter</taxon>
    </lineage>
</organism>
<sequence length="372" mass="41218">MEPTTTAYGTWSGGRFMHFGETLSEERFIGCIETAYEAGIRTFVTSDVYGNGKADELLGVALKGVDRGTYSLVGMIGHDFYEGQRQGSRGYPRFTDPELRGPEGYADFIKTACAKELGRCGADKFDLLMLHNPDNTGFTSEALWQALEDAKNEGLTDRLGIAPGPANGFSLDLVGCLEKFGSLIDWSMLILNPLEPWPVGLTLPICEKHGVKVMTRVVDYGGVFHGDLGGPDHVFKPGDHRTYRPEGWVKHGLEKADRMRPLAEKYNLTLLQFASIWNLSHPSVESVVPTFIQEAGEGARKIEDKIREFAALPDVRFTAEEVESIRLIGDNTGCMTLKGASKRHETSERPDEWPMREELLELAGRNGLGLDW</sequence>
<accession>A0A934VBN3</accession>
<dbReference type="PANTHER" id="PTHR43312">
    <property type="entry name" value="D-THREO-ALDOSE 1-DEHYDROGENASE"/>
    <property type="match status" value="1"/>
</dbReference>
<dbReference type="EMBL" id="JAENIK010000009">
    <property type="protein sequence ID" value="MBK1815604.1"/>
    <property type="molecule type" value="Genomic_DNA"/>
</dbReference>
<gene>
    <name evidence="2" type="ORF">JIN84_08255</name>
</gene>
<feature type="domain" description="NADP-dependent oxidoreductase" evidence="1">
    <location>
        <begin position="8"/>
        <end position="291"/>
    </location>
</feature>
<dbReference type="InterPro" id="IPR023210">
    <property type="entry name" value="NADP_OxRdtase_dom"/>
</dbReference>
<reference evidence="2" key="1">
    <citation type="submission" date="2021-01" db="EMBL/GenBank/DDBJ databases">
        <title>Modified the classification status of verrucomicrobia.</title>
        <authorList>
            <person name="Feng X."/>
        </authorList>
    </citation>
    <scope>NUCLEOTIDE SEQUENCE</scope>
    <source>
        <strain evidence="2">JCM 18052</strain>
    </source>
</reference>
<dbReference type="Gene3D" id="3.20.20.100">
    <property type="entry name" value="NADP-dependent oxidoreductase domain"/>
    <property type="match status" value="1"/>
</dbReference>
<dbReference type="PANTHER" id="PTHR43312:SF1">
    <property type="entry name" value="NADP-DEPENDENT OXIDOREDUCTASE DOMAIN-CONTAINING PROTEIN"/>
    <property type="match status" value="1"/>
</dbReference>
<keyword evidence="3" id="KW-1185">Reference proteome</keyword>
<proteinExistence type="predicted"/>
<dbReference type="InterPro" id="IPR036812">
    <property type="entry name" value="NAD(P)_OxRdtase_dom_sf"/>
</dbReference>
<dbReference type="SUPFAM" id="SSF51430">
    <property type="entry name" value="NAD(P)-linked oxidoreductase"/>
    <property type="match status" value="1"/>
</dbReference>
<comment type="caution">
    <text evidence="2">The sequence shown here is derived from an EMBL/GenBank/DDBJ whole genome shotgun (WGS) entry which is preliminary data.</text>
</comment>
<name>A0A934VBN3_9BACT</name>
<evidence type="ECO:0000259" key="1">
    <source>
        <dbReference type="Pfam" id="PF00248"/>
    </source>
</evidence>
<dbReference type="AlphaFoldDB" id="A0A934VBN3"/>
<protein>
    <submittedName>
        <fullName evidence="2">Aldo/keto reductase</fullName>
    </submittedName>
</protein>
<evidence type="ECO:0000313" key="3">
    <source>
        <dbReference type="Proteomes" id="UP000600139"/>
    </source>
</evidence>
<dbReference type="InterPro" id="IPR053135">
    <property type="entry name" value="AKR2_Oxidoreductase"/>
</dbReference>
<dbReference type="Proteomes" id="UP000600139">
    <property type="component" value="Unassembled WGS sequence"/>
</dbReference>
<dbReference type="RefSeq" id="WP_200350566.1">
    <property type="nucleotide sequence ID" value="NZ_BAABHZ010000008.1"/>
</dbReference>
<evidence type="ECO:0000313" key="2">
    <source>
        <dbReference type="EMBL" id="MBK1815604.1"/>
    </source>
</evidence>